<name>A0A1I3W1Z9_9RHOB</name>
<reference evidence="4" key="1">
    <citation type="submission" date="2016-10" db="EMBL/GenBank/DDBJ databases">
        <authorList>
            <person name="Varghese N."/>
            <person name="Submissions S."/>
        </authorList>
    </citation>
    <scope>NUCLEOTIDE SEQUENCE [LARGE SCALE GENOMIC DNA]</scope>
    <source>
        <strain evidence="4">DSM 26471</strain>
    </source>
</reference>
<keyword evidence="2" id="KW-0472">Membrane</keyword>
<dbReference type="AlphaFoldDB" id="A0A1I3W1Z9"/>
<evidence type="ECO:0000313" key="3">
    <source>
        <dbReference type="EMBL" id="SFK01505.1"/>
    </source>
</evidence>
<evidence type="ECO:0000256" key="2">
    <source>
        <dbReference type="SAM" id="Phobius"/>
    </source>
</evidence>
<protein>
    <submittedName>
        <fullName evidence="3">Uncharacterized protein</fullName>
    </submittedName>
</protein>
<evidence type="ECO:0000256" key="1">
    <source>
        <dbReference type="SAM" id="MobiDB-lite"/>
    </source>
</evidence>
<keyword evidence="4" id="KW-1185">Reference proteome</keyword>
<feature type="region of interest" description="Disordered" evidence="1">
    <location>
        <begin position="69"/>
        <end position="93"/>
    </location>
</feature>
<dbReference type="Proteomes" id="UP000199630">
    <property type="component" value="Unassembled WGS sequence"/>
</dbReference>
<proteinExistence type="predicted"/>
<accession>A0A1I3W1Z9</accession>
<feature type="transmembrane region" description="Helical" evidence="2">
    <location>
        <begin position="42"/>
        <end position="66"/>
    </location>
</feature>
<sequence>MPKFRHMRDLVGGIQPSHSEVETGRRVTLIKAPPARRPASPLVGYTGFATVLIYTGFATVLIYTGFASGTGLKPSSTPPLRRTASGLPDPVWA</sequence>
<keyword evidence="2" id="KW-1133">Transmembrane helix</keyword>
<gene>
    <name evidence="3" type="ORF">SAMN04487991_3535</name>
</gene>
<keyword evidence="2" id="KW-0812">Transmembrane</keyword>
<evidence type="ECO:0000313" key="4">
    <source>
        <dbReference type="Proteomes" id="UP000199630"/>
    </source>
</evidence>
<dbReference type="EMBL" id="FORH01000008">
    <property type="protein sequence ID" value="SFK01505.1"/>
    <property type="molecule type" value="Genomic_DNA"/>
</dbReference>
<organism evidence="3 4">
    <name type="scientific">Celeribacter neptunius</name>
    <dbReference type="NCBI Taxonomy" id="588602"/>
    <lineage>
        <taxon>Bacteria</taxon>
        <taxon>Pseudomonadati</taxon>
        <taxon>Pseudomonadota</taxon>
        <taxon>Alphaproteobacteria</taxon>
        <taxon>Rhodobacterales</taxon>
        <taxon>Roseobacteraceae</taxon>
        <taxon>Celeribacter</taxon>
    </lineage>
</organism>